<dbReference type="PANTHER" id="PTHR41244:SF1">
    <property type="entry name" value="GLYCOSYLTRANSFERASE"/>
    <property type="match status" value="1"/>
</dbReference>
<dbReference type="Pfam" id="PF05045">
    <property type="entry name" value="RgpF"/>
    <property type="match status" value="1"/>
</dbReference>
<dbReference type="Pfam" id="PF14307">
    <property type="entry name" value="Glyco_tran_WbsX"/>
    <property type="match status" value="1"/>
</dbReference>
<protein>
    <recommendedName>
        <fullName evidence="3">Lipopolysaccharide biosynthesis protein</fullName>
    </recommendedName>
</protein>
<gene>
    <name evidence="1" type="ORF">XmelCFBP4644_02975</name>
</gene>
<dbReference type="AlphaFoldDB" id="A0A2S7DM58"/>
<dbReference type="InterPro" id="IPR032719">
    <property type="entry name" value="WbsX"/>
</dbReference>
<comment type="caution">
    <text evidence="1">The sequence shown here is derived from an EMBL/GenBank/DDBJ whole genome shotgun (WGS) entry which is preliminary data.</text>
</comment>
<evidence type="ECO:0000313" key="1">
    <source>
        <dbReference type="EMBL" id="PPU74884.1"/>
    </source>
</evidence>
<proteinExistence type="predicted"/>
<organism evidence="1 2">
    <name type="scientific">Xanthomonas melonis</name>
    <dbReference type="NCBI Taxonomy" id="56456"/>
    <lineage>
        <taxon>Bacteria</taxon>
        <taxon>Pseudomonadati</taxon>
        <taxon>Pseudomonadota</taxon>
        <taxon>Gammaproteobacteria</taxon>
        <taxon>Lysobacterales</taxon>
        <taxon>Lysobacteraceae</taxon>
        <taxon>Xanthomonas</taxon>
    </lineage>
</organism>
<name>A0A2S7DM58_9XANT</name>
<sequence length="695" mass="79120">MNPPPRSMQTRARTRLFGLLRAAFRAMPLDEATRDRWRGWFLDRHADWVPEPARGRTGHDVSRRPAARSDQAAIGHVPYRAQALPINLPASLIAFYLPQFHPIPENDAWWGKGFTEWRNVSRALAQFEGHQHPRLPADLGFYDLRNPQIMREQARLAQEYGLAAFCFYFYWFAGKTLLEMPIRQWHADDSITLPFCLCWANEKWARRWDGRGDDILIDQAHGADDDLAFIAHVASYMRNPTYLRVEGRPLLLVYRPNLLPEPAQTAARWRAWCRDNGIGEIHLAYVQGFERPDPRDIGFDAAVEFPPNMSTPPSVTARQRLLNPEFCGEVLDWRALASEIEQRPLREYTLYPGVNPGWDNEPRRSGKGRVYLHASPRRYRDWLSHTVWHRLVDAPAAHRLVFINAWNEWAEGAVLEPDMRLGHAWLEATRQALTRPVESEPAPNRQRACVVVHAWYLDVLDEILDALTHSAVPFRLIVTTDLTLVEQVHQSLRRHGIEAEVEGFENRGRDILPFLHIANRLLDEGEHLVLKLHTKKSTHRDDGDAWRREMLAVLLDGERVDAIVGAFAADPQLGLAAPREHLLKVTDFIGGNADALDYLAVRTGTSTVTEHDLFASGSMFWARLDALRPVLDAHLQPDDFESEQGQIDGTLAHAMERFLGHAVTESGHRLAAIEGLLGNNAPASATPYRYARKAP</sequence>
<evidence type="ECO:0008006" key="3">
    <source>
        <dbReference type="Google" id="ProtNLM"/>
    </source>
</evidence>
<dbReference type="InterPro" id="IPR007739">
    <property type="entry name" value="RgpF"/>
</dbReference>
<dbReference type="Gene3D" id="3.20.20.80">
    <property type="entry name" value="Glycosidases"/>
    <property type="match status" value="1"/>
</dbReference>
<dbReference type="EMBL" id="MDEH01000001">
    <property type="protein sequence ID" value="PPU74884.1"/>
    <property type="molecule type" value="Genomic_DNA"/>
</dbReference>
<evidence type="ECO:0000313" key="2">
    <source>
        <dbReference type="Proteomes" id="UP000239865"/>
    </source>
</evidence>
<dbReference type="PANTHER" id="PTHR41244">
    <property type="entry name" value="RHAMNAN SYNTHESIS F"/>
    <property type="match status" value="1"/>
</dbReference>
<reference evidence="1 2" key="1">
    <citation type="submission" date="2016-08" db="EMBL/GenBank/DDBJ databases">
        <authorList>
            <person name="Seilhamer J.J."/>
        </authorList>
    </citation>
    <scope>NUCLEOTIDE SEQUENCE [LARGE SCALE GENOMIC DNA]</scope>
    <source>
        <strain evidence="1 2">CFBP4644</strain>
    </source>
</reference>
<accession>A0A2S7DM58</accession>
<dbReference type="OrthoDB" id="9816424at2"/>
<dbReference type="Proteomes" id="UP000239865">
    <property type="component" value="Unassembled WGS sequence"/>
</dbReference>
<dbReference type="CDD" id="cd11579">
    <property type="entry name" value="Glyco_tran_WbsX"/>
    <property type="match status" value="1"/>
</dbReference>